<evidence type="ECO:0000259" key="6">
    <source>
        <dbReference type="PROSITE" id="PS50111"/>
    </source>
</evidence>
<evidence type="ECO:0000256" key="5">
    <source>
        <dbReference type="SAM" id="Phobius"/>
    </source>
</evidence>
<accession>E1STG0</accession>
<dbReference type="SUPFAM" id="SSF58104">
    <property type="entry name" value="Methyl-accepting chemotaxis protein (MCP) signaling domain"/>
    <property type="match status" value="1"/>
</dbReference>
<gene>
    <name evidence="7" type="ordered locus">Fbal_0884</name>
</gene>
<dbReference type="CDD" id="cd11386">
    <property type="entry name" value="MCP_signal"/>
    <property type="match status" value="1"/>
</dbReference>
<evidence type="ECO:0000313" key="7">
    <source>
        <dbReference type="EMBL" id="ADN75093.1"/>
    </source>
</evidence>
<evidence type="ECO:0000313" key="8">
    <source>
        <dbReference type="Proteomes" id="UP000006683"/>
    </source>
</evidence>
<dbReference type="Pfam" id="PF00015">
    <property type="entry name" value="MCPsignal"/>
    <property type="match status" value="1"/>
</dbReference>
<dbReference type="GO" id="GO:0006935">
    <property type="term" value="P:chemotaxis"/>
    <property type="evidence" value="ECO:0007669"/>
    <property type="project" value="InterPro"/>
</dbReference>
<comment type="subcellular location">
    <subcellularLocation>
        <location evidence="1">Membrane</location>
    </subcellularLocation>
</comment>
<name>E1STG0_FERBD</name>
<keyword evidence="5" id="KW-0472">Membrane</keyword>
<dbReference type="PRINTS" id="PR00260">
    <property type="entry name" value="CHEMTRNSDUCR"/>
</dbReference>
<dbReference type="OrthoDB" id="9795078at2"/>
<dbReference type="GO" id="GO:0004888">
    <property type="term" value="F:transmembrane signaling receptor activity"/>
    <property type="evidence" value="ECO:0007669"/>
    <property type="project" value="InterPro"/>
</dbReference>
<evidence type="ECO:0000256" key="2">
    <source>
        <dbReference type="ARBA" id="ARBA00023224"/>
    </source>
</evidence>
<keyword evidence="5" id="KW-0812">Transmembrane</keyword>
<feature type="domain" description="Methyl-accepting transducer" evidence="6">
    <location>
        <begin position="348"/>
        <end position="584"/>
    </location>
</feature>
<dbReference type="PANTHER" id="PTHR32089:SF120">
    <property type="entry name" value="METHYL-ACCEPTING CHEMOTAXIS PROTEIN TLPQ"/>
    <property type="match status" value="1"/>
</dbReference>
<dbReference type="STRING" id="550540.Fbal_0884"/>
<dbReference type="FunFam" id="1.10.287.950:FF:000001">
    <property type="entry name" value="Methyl-accepting chemotaxis sensory transducer"/>
    <property type="match status" value="1"/>
</dbReference>
<keyword evidence="8" id="KW-1185">Reference proteome</keyword>
<proteinExistence type="inferred from homology"/>
<dbReference type="PANTHER" id="PTHR32089">
    <property type="entry name" value="METHYL-ACCEPTING CHEMOTAXIS PROTEIN MCPB"/>
    <property type="match status" value="1"/>
</dbReference>
<keyword evidence="5" id="KW-1133">Transmembrane helix</keyword>
<evidence type="ECO:0000256" key="3">
    <source>
        <dbReference type="ARBA" id="ARBA00029447"/>
    </source>
</evidence>
<dbReference type="PROSITE" id="PS50111">
    <property type="entry name" value="CHEMOTAXIS_TRANSDUC_2"/>
    <property type="match status" value="1"/>
</dbReference>
<dbReference type="SMART" id="SM00283">
    <property type="entry name" value="MA"/>
    <property type="match status" value="1"/>
</dbReference>
<dbReference type="KEGG" id="fbl:Fbal_0884"/>
<protein>
    <submittedName>
        <fullName evidence="7">Methyl-accepting chemotaxis sensory transducer</fullName>
    </submittedName>
</protein>
<feature type="transmembrane region" description="Helical" evidence="5">
    <location>
        <begin position="267"/>
        <end position="286"/>
    </location>
</feature>
<dbReference type="GO" id="GO:0016020">
    <property type="term" value="C:membrane"/>
    <property type="evidence" value="ECO:0007669"/>
    <property type="project" value="UniProtKB-SubCell"/>
</dbReference>
<dbReference type="EMBL" id="CP002209">
    <property type="protein sequence ID" value="ADN75093.1"/>
    <property type="molecule type" value="Genomic_DNA"/>
</dbReference>
<sequence>MNIFSSVKFNIYFIISSVISAIILFGYVVNSAIHENSVGVSVVNSMNEVKENVYLARIYKQGYILLGDPVIADRFEENYRHGVDKLAEINGAHKEHISDAELLKIRGLLDGFHQTFESYNKSSEELDIKTKEFSSVSLMLIETIERLLEDDSGIFTDLERDEIFDLKDSIVKVGVLIPNSQWLDDYQLLFDESVLSKIPEDNKKEIEQEISTLNEIISSTLKIKSKIKDDQNRGIDLAIKSSQTLNDMTDEEKRLLEQTSEQTKNTIYIYLIGVLAFCSFAAVYLIRKIYRPIGGEPLEIERIVESVASGDLSIDDESQYHEELTGIYSSVIRMSSNLSSVVKSIISSSNSTGELAKQVRENSMETKAVSNLQAEQIECLMASMTQVSSTVEEIARNAQLTANSTTDASTNVKEVVALTESSNELVSDLVSQVGMAKVRMTELLDESNNIATILDVIKSITEQTNLLALNAAIEAARAGDAGRGFAVVADEVRLLALKTQESTEQINALILALQTKASETNELINSTQDMATGSIDGANASLVAMQNISNLTESISDMNNQVATAAEQQNVVVQSVNANLHKVQELSTKALRCSETTYDISESLEESSNSMHASVSHFTLAKA</sequence>
<reference evidence="7 8" key="1">
    <citation type="journal article" date="2010" name="Stand. Genomic Sci.">
        <title>Complete genome sequence of Ferrimonas balearica type strain (PAT).</title>
        <authorList>
            <person name="Nolan M."/>
            <person name="Sikorski J."/>
            <person name="Davenport K."/>
            <person name="Lucas S."/>
            <person name="Glavina Del Rio T."/>
            <person name="Tice H."/>
            <person name="Cheng J."/>
            <person name="Goodwin L."/>
            <person name="Pitluck S."/>
            <person name="Liolios K."/>
            <person name="Ivanova N."/>
            <person name="Mavromatis K."/>
            <person name="Ovchinnikova G."/>
            <person name="Pati A."/>
            <person name="Chen A."/>
            <person name="Palaniappan K."/>
            <person name="Land M."/>
            <person name="Hauser L."/>
            <person name="Chang Y."/>
            <person name="Jeffries C."/>
            <person name="Tapia R."/>
            <person name="Brettin T."/>
            <person name="Detter J."/>
            <person name="Han C."/>
            <person name="Yasawong M."/>
            <person name="Rohde M."/>
            <person name="Tindall B."/>
            <person name="Goker M."/>
            <person name="Woyke T."/>
            <person name="Bristow J."/>
            <person name="Eisen J."/>
            <person name="Markowitz V."/>
            <person name="Hugenholtz P."/>
            <person name="Kyrpides N."/>
            <person name="Klenk H."/>
            <person name="Lapidus A."/>
        </authorList>
    </citation>
    <scope>NUCLEOTIDE SEQUENCE [LARGE SCALE GENOMIC DNA]</scope>
    <source>
        <strain evidence="8">DSM 9799 / CCM 4581 / KCTC 23876 / PAT</strain>
    </source>
</reference>
<dbReference type="InterPro" id="IPR004089">
    <property type="entry name" value="MCPsignal_dom"/>
</dbReference>
<organism evidence="7 8">
    <name type="scientific">Ferrimonas balearica (strain DSM 9799 / CCM 4581 / KCTC 23876 / PAT)</name>
    <dbReference type="NCBI Taxonomy" id="550540"/>
    <lineage>
        <taxon>Bacteria</taxon>
        <taxon>Pseudomonadati</taxon>
        <taxon>Pseudomonadota</taxon>
        <taxon>Gammaproteobacteria</taxon>
        <taxon>Alteromonadales</taxon>
        <taxon>Ferrimonadaceae</taxon>
        <taxon>Ferrimonas</taxon>
    </lineage>
</organism>
<feature type="transmembrane region" description="Helical" evidence="5">
    <location>
        <begin position="9"/>
        <end position="29"/>
    </location>
</feature>
<dbReference type="GO" id="GO:0007165">
    <property type="term" value="P:signal transduction"/>
    <property type="evidence" value="ECO:0007669"/>
    <property type="project" value="UniProtKB-KW"/>
</dbReference>
<keyword evidence="2 4" id="KW-0807">Transducer</keyword>
<evidence type="ECO:0000256" key="4">
    <source>
        <dbReference type="PROSITE-ProRule" id="PRU00284"/>
    </source>
</evidence>
<comment type="similarity">
    <text evidence="3">Belongs to the methyl-accepting chemotaxis (MCP) protein family.</text>
</comment>
<dbReference type="AlphaFoldDB" id="E1STG0"/>
<dbReference type="eggNOG" id="COG0840">
    <property type="taxonomic scope" value="Bacteria"/>
</dbReference>
<dbReference type="Gene3D" id="1.10.287.950">
    <property type="entry name" value="Methyl-accepting chemotaxis protein"/>
    <property type="match status" value="1"/>
</dbReference>
<evidence type="ECO:0000256" key="1">
    <source>
        <dbReference type="ARBA" id="ARBA00004370"/>
    </source>
</evidence>
<dbReference type="Proteomes" id="UP000006683">
    <property type="component" value="Chromosome"/>
</dbReference>
<dbReference type="HOGENOM" id="CLU_000445_107_27_6"/>
<dbReference type="InterPro" id="IPR004090">
    <property type="entry name" value="Chemotax_Me-accpt_rcpt"/>
</dbReference>